<dbReference type="InterPro" id="IPR029057">
    <property type="entry name" value="PRTase-like"/>
</dbReference>
<dbReference type="EMBL" id="FQUY01000004">
    <property type="protein sequence ID" value="SHE66472.1"/>
    <property type="molecule type" value="Genomic_DNA"/>
</dbReference>
<dbReference type="InterPro" id="IPR051910">
    <property type="entry name" value="ComF/GntX_DNA_util-trans"/>
</dbReference>
<evidence type="ECO:0000259" key="3">
    <source>
        <dbReference type="Pfam" id="PF18912"/>
    </source>
</evidence>
<dbReference type="SUPFAM" id="SSF53271">
    <property type="entry name" value="PRTase-like"/>
    <property type="match status" value="1"/>
</dbReference>
<dbReference type="PANTHER" id="PTHR47505">
    <property type="entry name" value="DNA UTILIZATION PROTEIN YHGH"/>
    <property type="match status" value="1"/>
</dbReference>
<keyword evidence="5" id="KW-1185">Reference proteome</keyword>
<organism evidence="4 5">
    <name type="scientific">Desulforamulus putei DSM 12395</name>
    <dbReference type="NCBI Taxonomy" id="1121429"/>
    <lineage>
        <taxon>Bacteria</taxon>
        <taxon>Bacillati</taxon>
        <taxon>Bacillota</taxon>
        <taxon>Clostridia</taxon>
        <taxon>Eubacteriales</taxon>
        <taxon>Peptococcaceae</taxon>
        <taxon>Desulforamulus</taxon>
    </lineage>
</organism>
<dbReference type="PANTHER" id="PTHR47505:SF1">
    <property type="entry name" value="DNA UTILIZATION PROTEIN YHGH"/>
    <property type="match status" value="1"/>
</dbReference>
<proteinExistence type="inferred from homology"/>
<protein>
    <submittedName>
        <fullName evidence="4">ComF family protein</fullName>
    </submittedName>
</protein>
<dbReference type="Pfam" id="PF00156">
    <property type="entry name" value="Pribosyltran"/>
    <property type="match status" value="1"/>
</dbReference>
<dbReference type="InterPro" id="IPR044005">
    <property type="entry name" value="DZR_2"/>
</dbReference>
<feature type="domain" description="Double zinc ribbon" evidence="3">
    <location>
        <begin position="8"/>
        <end position="68"/>
    </location>
</feature>
<dbReference type="InterPro" id="IPR000836">
    <property type="entry name" value="PRTase_dom"/>
</dbReference>
<accession>A0A1M4VC08</accession>
<evidence type="ECO:0000259" key="2">
    <source>
        <dbReference type="Pfam" id="PF00156"/>
    </source>
</evidence>
<dbReference type="AlphaFoldDB" id="A0A1M4VC08"/>
<evidence type="ECO:0000313" key="4">
    <source>
        <dbReference type="EMBL" id="SHE66472.1"/>
    </source>
</evidence>
<dbReference type="CDD" id="cd06223">
    <property type="entry name" value="PRTases_typeI"/>
    <property type="match status" value="1"/>
</dbReference>
<name>A0A1M4VC08_9FIRM</name>
<dbReference type="Gene3D" id="3.40.50.2020">
    <property type="match status" value="1"/>
</dbReference>
<dbReference type="RefSeq" id="WP_073236313.1">
    <property type="nucleotide sequence ID" value="NZ_FQUY01000004.1"/>
</dbReference>
<dbReference type="OrthoDB" id="9779910at2"/>
<gene>
    <name evidence="4" type="ORF">SAMN02745133_00876</name>
</gene>
<dbReference type="Proteomes" id="UP000184148">
    <property type="component" value="Unassembled WGS sequence"/>
</dbReference>
<sequence length="240" mass="26187">MHPLLEALVNLFFPERPGCKLCGSPGEGDLCFACRHELSVWAAKPKCPVCGRPVPLQGRLVTLCRDCRRRPPPFEMARAVGPYEGGLREAIHLLKYKGRKSLAPLLGRLLLETLPKYPPLLNCDLVLPVPLSPGRLRERGFNQAELLAVAVARGLNLPLLSHALMKTAETPPQTGLTRQQREQNLQGSFQVTAPEQIRDKNILIVDDVFTTGSTVSAMAETLRGQGAASIFVITVANAAK</sequence>
<dbReference type="STRING" id="1121429.SAMN02745133_00876"/>
<comment type="similarity">
    <text evidence="1">Belongs to the ComF/GntX family.</text>
</comment>
<reference evidence="5" key="1">
    <citation type="submission" date="2016-11" db="EMBL/GenBank/DDBJ databases">
        <authorList>
            <person name="Varghese N."/>
            <person name="Submissions S."/>
        </authorList>
    </citation>
    <scope>NUCLEOTIDE SEQUENCE [LARGE SCALE GENOMIC DNA]</scope>
    <source>
        <strain evidence="5">DSM 12395</strain>
    </source>
</reference>
<dbReference type="Pfam" id="PF18912">
    <property type="entry name" value="DZR_2"/>
    <property type="match status" value="1"/>
</dbReference>
<feature type="domain" description="Phosphoribosyltransferase" evidence="2">
    <location>
        <begin position="146"/>
        <end position="237"/>
    </location>
</feature>
<evidence type="ECO:0000256" key="1">
    <source>
        <dbReference type="ARBA" id="ARBA00008007"/>
    </source>
</evidence>
<evidence type="ECO:0000313" key="5">
    <source>
        <dbReference type="Proteomes" id="UP000184148"/>
    </source>
</evidence>